<gene>
    <name evidence="1" type="ORF">EV356DRAFT_66844</name>
</gene>
<dbReference type="AlphaFoldDB" id="A0A6A6HEG0"/>
<name>A0A6A6HEG0_VIRVR</name>
<proteinExistence type="predicted"/>
<sequence length="207" mass="22981">MLSSSSARLRLTKTTKTLLFLPHGSARHRLACAPAAVAWICPPGPLVVHARLIVLHHACKRPPSREAAGPFYYLTSPSSRVEGTGGKPWYELAVSCACSYWDAMRLRKPLPCLHNVCIRPGYQLRLAGLAPPRLMRLRRMGCLAATHSRTMTERLATCWGGACLSPTTRLAIAKRCSGRWWLRRNPICLLGHRLIACHGVGRRRSND</sequence>
<dbReference type="EMBL" id="ML991785">
    <property type="protein sequence ID" value="KAF2236342.1"/>
    <property type="molecule type" value="Genomic_DNA"/>
</dbReference>
<dbReference type="Proteomes" id="UP000800092">
    <property type="component" value="Unassembled WGS sequence"/>
</dbReference>
<accession>A0A6A6HEG0</accession>
<organism evidence="1 2">
    <name type="scientific">Viridothelium virens</name>
    <name type="common">Speckled blister lichen</name>
    <name type="synonym">Trypethelium virens</name>
    <dbReference type="NCBI Taxonomy" id="1048519"/>
    <lineage>
        <taxon>Eukaryota</taxon>
        <taxon>Fungi</taxon>
        <taxon>Dikarya</taxon>
        <taxon>Ascomycota</taxon>
        <taxon>Pezizomycotina</taxon>
        <taxon>Dothideomycetes</taxon>
        <taxon>Dothideomycetes incertae sedis</taxon>
        <taxon>Trypetheliales</taxon>
        <taxon>Trypetheliaceae</taxon>
        <taxon>Viridothelium</taxon>
    </lineage>
</organism>
<evidence type="ECO:0000313" key="2">
    <source>
        <dbReference type="Proteomes" id="UP000800092"/>
    </source>
</evidence>
<evidence type="ECO:0000313" key="1">
    <source>
        <dbReference type="EMBL" id="KAF2236342.1"/>
    </source>
</evidence>
<protein>
    <submittedName>
        <fullName evidence="1">Uncharacterized protein</fullName>
    </submittedName>
</protein>
<reference evidence="1" key="1">
    <citation type="journal article" date="2020" name="Stud. Mycol.">
        <title>101 Dothideomycetes genomes: a test case for predicting lifestyles and emergence of pathogens.</title>
        <authorList>
            <person name="Haridas S."/>
            <person name="Albert R."/>
            <person name="Binder M."/>
            <person name="Bloem J."/>
            <person name="Labutti K."/>
            <person name="Salamov A."/>
            <person name="Andreopoulos B."/>
            <person name="Baker S."/>
            <person name="Barry K."/>
            <person name="Bills G."/>
            <person name="Bluhm B."/>
            <person name="Cannon C."/>
            <person name="Castanera R."/>
            <person name="Culley D."/>
            <person name="Daum C."/>
            <person name="Ezra D."/>
            <person name="Gonzalez J."/>
            <person name="Henrissat B."/>
            <person name="Kuo A."/>
            <person name="Liang C."/>
            <person name="Lipzen A."/>
            <person name="Lutzoni F."/>
            <person name="Magnuson J."/>
            <person name="Mondo S."/>
            <person name="Nolan M."/>
            <person name="Ohm R."/>
            <person name="Pangilinan J."/>
            <person name="Park H.-J."/>
            <person name="Ramirez L."/>
            <person name="Alfaro M."/>
            <person name="Sun H."/>
            <person name="Tritt A."/>
            <person name="Yoshinaga Y."/>
            <person name="Zwiers L.-H."/>
            <person name="Turgeon B."/>
            <person name="Goodwin S."/>
            <person name="Spatafora J."/>
            <person name="Crous P."/>
            <person name="Grigoriev I."/>
        </authorList>
    </citation>
    <scope>NUCLEOTIDE SEQUENCE</scope>
    <source>
        <strain evidence="1">Tuck. ex Michener</strain>
    </source>
</reference>
<keyword evidence="2" id="KW-1185">Reference proteome</keyword>